<dbReference type="EMBL" id="MZMU01000003">
    <property type="protein sequence ID" value="RXT29335.1"/>
    <property type="molecule type" value="Genomic_DNA"/>
</dbReference>
<dbReference type="SUPFAM" id="SSF88697">
    <property type="entry name" value="PUA domain-like"/>
    <property type="match status" value="1"/>
</dbReference>
<dbReference type="InterPro" id="IPR015947">
    <property type="entry name" value="PUA-like_sf"/>
</dbReference>
<gene>
    <name evidence="1" type="ORF">B5P46_11680</name>
</gene>
<dbReference type="RefSeq" id="WP_129418779.1">
    <property type="nucleotide sequence ID" value="NZ_MZMU01000003.1"/>
</dbReference>
<dbReference type="AlphaFoldDB" id="A0A4Q1UE79"/>
<proteinExistence type="predicted"/>
<evidence type="ECO:0000313" key="1">
    <source>
        <dbReference type="EMBL" id="RXT29335.1"/>
    </source>
</evidence>
<evidence type="ECO:0008006" key="3">
    <source>
        <dbReference type="Google" id="ProtNLM"/>
    </source>
</evidence>
<protein>
    <recommendedName>
        <fullName evidence="3">ASCH domain-containing protein</fullName>
    </recommendedName>
</protein>
<sequence>MMKALTIWQPWATLIAIGAKPYEFRGWKPPGWLIGKRLAIHAAARPMKFPEIYDLHARLSNPSRGETPCLHAAIALPLLTRILEAEKRALPSLLPLSHVVCTVIVGDPKRGDACAAEFGDAAGNDSDRDDTFNWGWPMLEVDELAPPAPACGAQGVWNWSGP</sequence>
<comment type="caution">
    <text evidence="1">The sequence shown here is derived from an EMBL/GenBank/DDBJ whole genome shotgun (WGS) entry which is preliminary data.</text>
</comment>
<evidence type="ECO:0000313" key="2">
    <source>
        <dbReference type="Proteomes" id="UP000290767"/>
    </source>
</evidence>
<organism evidence="1 2">
    <name type="scientific">Rhizobium leguminosarum</name>
    <dbReference type="NCBI Taxonomy" id="384"/>
    <lineage>
        <taxon>Bacteria</taxon>
        <taxon>Pseudomonadati</taxon>
        <taxon>Pseudomonadota</taxon>
        <taxon>Alphaproteobacteria</taxon>
        <taxon>Hyphomicrobiales</taxon>
        <taxon>Rhizobiaceae</taxon>
        <taxon>Rhizobium/Agrobacterium group</taxon>
        <taxon>Rhizobium</taxon>
    </lineage>
</organism>
<accession>A0A4Q1UE79</accession>
<dbReference type="Gene3D" id="2.30.130.30">
    <property type="entry name" value="Hypothetical protein"/>
    <property type="match status" value="1"/>
</dbReference>
<reference evidence="1 2" key="1">
    <citation type="submission" date="2017-03" db="EMBL/GenBank/DDBJ databases">
        <authorList>
            <person name="Safronova V.I."/>
            <person name="Sazanova A.L."/>
            <person name="Chirak E.R."/>
        </authorList>
    </citation>
    <scope>NUCLEOTIDE SEQUENCE [LARGE SCALE GENOMIC DNA]</scope>
    <source>
        <strain evidence="1 2">Tri-43</strain>
    </source>
</reference>
<dbReference type="Proteomes" id="UP000290767">
    <property type="component" value="Unassembled WGS sequence"/>
</dbReference>
<name>A0A4Q1UE79_RHILE</name>